<protein>
    <submittedName>
        <fullName evidence="6">Cysteine dioxygenase family protein</fullName>
    </submittedName>
</protein>
<dbReference type="PANTHER" id="PTHR12918:SF1">
    <property type="entry name" value="CYSTEINE DIOXYGENASE TYPE 1"/>
    <property type="match status" value="1"/>
</dbReference>
<evidence type="ECO:0000256" key="3">
    <source>
        <dbReference type="ARBA" id="ARBA00022964"/>
    </source>
</evidence>
<dbReference type="CDD" id="cd10548">
    <property type="entry name" value="cupin_CDO"/>
    <property type="match status" value="1"/>
</dbReference>
<dbReference type="InterPro" id="IPR011051">
    <property type="entry name" value="RmlC_Cupin_sf"/>
</dbReference>
<keyword evidence="3 6" id="KW-0223">Dioxygenase</keyword>
<dbReference type="InterPro" id="IPR014710">
    <property type="entry name" value="RmlC-like_jellyroll"/>
</dbReference>
<dbReference type="InterPro" id="IPR010300">
    <property type="entry name" value="CDO_1"/>
</dbReference>
<gene>
    <name evidence="6" type="ORF">L2K70_02740</name>
</gene>
<comment type="similarity">
    <text evidence="1">Belongs to the cysteine dioxygenase family.</text>
</comment>
<reference evidence="6 7" key="1">
    <citation type="submission" date="2022-01" db="EMBL/GenBank/DDBJ databases">
        <title>Nocardioides sp. nov., an actinomycete isolated from mining soil.</title>
        <authorList>
            <person name="Liu L."/>
        </authorList>
    </citation>
    <scope>NUCLEOTIDE SEQUENCE [LARGE SCALE GENOMIC DNA]</scope>
    <source>
        <strain evidence="6 7">KLBMP 9356</strain>
    </source>
</reference>
<sequence>MTATFPSPATVRPRATSHTARAALAQYLSTHDPLALVDLTVPERTWVRVEHGVEADIWLITWPAGSSTGWHDHGSAAGAFVVLEGQLTEYVWTGVATATTLQSPGVREFGGSHIHDVINHGVRPAVSLHAYAPGLAAMTRYELVRGRLQVTSVEKRDETW</sequence>
<organism evidence="6 7">
    <name type="scientific">Nocardioides potassii</name>
    <dbReference type="NCBI Taxonomy" id="2911371"/>
    <lineage>
        <taxon>Bacteria</taxon>
        <taxon>Bacillati</taxon>
        <taxon>Actinomycetota</taxon>
        <taxon>Actinomycetes</taxon>
        <taxon>Propionibacteriales</taxon>
        <taxon>Nocardioidaceae</taxon>
        <taxon>Nocardioides</taxon>
    </lineage>
</organism>
<keyword evidence="7" id="KW-1185">Reference proteome</keyword>
<keyword evidence="4" id="KW-0560">Oxidoreductase</keyword>
<dbReference type="Gene3D" id="2.60.120.10">
    <property type="entry name" value="Jelly Rolls"/>
    <property type="match status" value="1"/>
</dbReference>
<dbReference type="GO" id="GO:0051213">
    <property type="term" value="F:dioxygenase activity"/>
    <property type="evidence" value="ECO:0007669"/>
    <property type="project" value="UniProtKB-KW"/>
</dbReference>
<dbReference type="EMBL" id="JAKJHZ010000003">
    <property type="protein sequence ID" value="MCF6376510.1"/>
    <property type="molecule type" value="Genomic_DNA"/>
</dbReference>
<name>A0ABS9H5H9_9ACTN</name>
<proteinExistence type="inferred from homology"/>
<evidence type="ECO:0000256" key="2">
    <source>
        <dbReference type="ARBA" id="ARBA00022723"/>
    </source>
</evidence>
<keyword evidence="2" id="KW-0479">Metal-binding</keyword>
<accession>A0ABS9H5H9</accession>
<dbReference type="PANTHER" id="PTHR12918">
    <property type="entry name" value="CYSTEINE DIOXYGENASE"/>
    <property type="match status" value="1"/>
</dbReference>
<evidence type="ECO:0000313" key="7">
    <source>
        <dbReference type="Proteomes" id="UP001201161"/>
    </source>
</evidence>
<evidence type="ECO:0000313" key="6">
    <source>
        <dbReference type="EMBL" id="MCF6376510.1"/>
    </source>
</evidence>
<dbReference type="Proteomes" id="UP001201161">
    <property type="component" value="Unassembled WGS sequence"/>
</dbReference>
<comment type="caution">
    <text evidence="6">The sequence shown here is derived from an EMBL/GenBank/DDBJ whole genome shotgun (WGS) entry which is preliminary data.</text>
</comment>
<dbReference type="SUPFAM" id="SSF51182">
    <property type="entry name" value="RmlC-like cupins"/>
    <property type="match status" value="1"/>
</dbReference>
<evidence type="ECO:0000256" key="1">
    <source>
        <dbReference type="ARBA" id="ARBA00006622"/>
    </source>
</evidence>
<keyword evidence="5" id="KW-0408">Iron</keyword>
<evidence type="ECO:0000256" key="5">
    <source>
        <dbReference type="ARBA" id="ARBA00023004"/>
    </source>
</evidence>
<dbReference type="Pfam" id="PF05995">
    <property type="entry name" value="CDO_I"/>
    <property type="match status" value="1"/>
</dbReference>
<evidence type="ECO:0000256" key="4">
    <source>
        <dbReference type="ARBA" id="ARBA00023002"/>
    </source>
</evidence>
<dbReference type="RefSeq" id="WP_236398634.1">
    <property type="nucleotide sequence ID" value="NZ_JAKJHZ010000003.1"/>
</dbReference>